<protein>
    <submittedName>
        <fullName evidence="1">Uncharacterized protein</fullName>
    </submittedName>
</protein>
<sequence>MSDQCGLSTVYRSIDKRDQRWFGIQNIPYLFYLLFPVVKFNSLHILLLLNHVSRLIRTRTRDKCHALPAATSIASTPASNIIVHEPVRNQITQSCVFIITTSGVVHNTTLQSHKCLSEAQPCPYTHTRLNDRCLQDHQSVERCDPAIAVDICVSVIFAANNHTKHDCSICRCNRTVMIHVSVGTHHGIPII</sequence>
<gene>
    <name evidence="1" type="ORF">CHKLHMKO_00690</name>
</gene>
<proteinExistence type="predicted"/>
<dbReference type="Proteomes" id="UP000610373">
    <property type="component" value="Unassembled WGS sequence"/>
</dbReference>
<evidence type="ECO:0000313" key="1">
    <source>
        <dbReference type="EMBL" id="CAD6494301.1"/>
    </source>
</evidence>
<dbReference type="AlphaFoldDB" id="A0A811TD37"/>
<dbReference type="EMBL" id="CAJHIO010000073">
    <property type="protein sequence ID" value="CAD6494301.1"/>
    <property type="molecule type" value="Genomic_DNA"/>
</dbReference>
<comment type="caution">
    <text evidence="1">The sequence shown here is derived from an EMBL/GenBank/DDBJ whole genome shotgun (WGS) entry which is preliminary data.</text>
</comment>
<evidence type="ECO:0000313" key="2">
    <source>
        <dbReference type="Proteomes" id="UP000610373"/>
    </source>
</evidence>
<reference evidence="1" key="1">
    <citation type="submission" date="2020-10" db="EMBL/GenBank/DDBJ databases">
        <authorList>
            <person name="Hahn C.J."/>
            <person name="Laso-Perez R."/>
            <person name="Vulcano F."/>
            <person name="Vaziourakis K.-M."/>
            <person name="Stokke R."/>
            <person name="Steen I.H."/>
            <person name="Teske A."/>
            <person name="Boetius A."/>
            <person name="Liebeke M."/>
            <person name="Amann R."/>
            <person name="Knittel K."/>
        </authorList>
    </citation>
    <scope>NUCLEOTIDE SEQUENCE</scope>
    <source>
        <strain evidence="1">Gfbio:e3339647-f889-4370-9287-4fb5cb688e4c:AG392O15_GoMArc1</strain>
    </source>
</reference>
<organism evidence="1 2">
    <name type="scientific">Candidatus Argoarchaeum ethanivorans</name>
    <dbReference type="NCBI Taxonomy" id="2608793"/>
    <lineage>
        <taxon>Archaea</taxon>
        <taxon>Methanobacteriati</taxon>
        <taxon>Methanobacteriota</taxon>
        <taxon>Stenosarchaea group</taxon>
        <taxon>Methanomicrobia</taxon>
        <taxon>Methanosarcinales</taxon>
        <taxon>Methanosarcinales incertae sedis</taxon>
        <taxon>GOM Arc I cluster</taxon>
        <taxon>Candidatus Argoarchaeum</taxon>
    </lineage>
</organism>
<accession>A0A811TD37</accession>
<name>A0A811TD37_9EURY</name>